<dbReference type="AlphaFoldDB" id="A0AAW2GTZ9"/>
<gene>
    <name evidence="2" type="ORF">PUN28_002409</name>
</gene>
<evidence type="ECO:0008006" key="4">
    <source>
        <dbReference type="Google" id="ProtNLM"/>
    </source>
</evidence>
<sequence length="124" mass="13787">MCLCCVWISAILTRVHCDIESIKWHERFRHRVMSIVVPLLVQRSVGLPEAALRCYSRSRLARKVAALLADCYCQSPRAFCFDQARKTSVSCPKELLAQSATTSASFCFANSAAPVACTTCLWPS</sequence>
<comment type="caution">
    <text evidence="2">The sequence shown here is derived from an EMBL/GenBank/DDBJ whole genome shotgun (WGS) entry which is preliminary data.</text>
</comment>
<feature type="chain" id="PRO_5043934993" description="Secreted protein" evidence="1">
    <location>
        <begin position="18"/>
        <end position="124"/>
    </location>
</feature>
<evidence type="ECO:0000256" key="1">
    <source>
        <dbReference type="SAM" id="SignalP"/>
    </source>
</evidence>
<dbReference type="EMBL" id="JADYXP020000002">
    <property type="protein sequence ID" value="KAL0130766.1"/>
    <property type="molecule type" value="Genomic_DNA"/>
</dbReference>
<reference evidence="2 3" key="1">
    <citation type="submission" date="2023-03" db="EMBL/GenBank/DDBJ databases">
        <title>High recombination rates correlate with genetic variation in Cardiocondyla obscurior ants.</title>
        <authorList>
            <person name="Errbii M."/>
        </authorList>
    </citation>
    <scope>NUCLEOTIDE SEQUENCE [LARGE SCALE GENOMIC DNA]</scope>
    <source>
        <strain evidence="2">Alpha-2009</strain>
        <tissue evidence="2">Whole body</tissue>
    </source>
</reference>
<accession>A0AAW2GTZ9</accession>
<evidence type="ECO:0000313" key="2">
    <source>
        <dbReference type="EMBL" id="KAL0130766.1"/>
    </source>
</evidence>
<keyword evidence="3" id="KW-1185">Reference proteome</keyword>
<name>A0AAW2GTZ9_9HYME</name>
<evidence type="ECO:0000313" key="3">
    <source>
        <dbReference type="Proteomes" id="UP001430953"/>
    </source>
</evidence>
<organism evidence="2 3">
    <name type="scientific">Cardiocondyla obscurior</name>
    <dbReference type="NCBI Taxonomy" id="286306"/>
    <lineage>
        <taxon>Eukaryota</taxon>
        <taxon>Metazoa</taxon>
        <taxon>Ecdysozoa</taxon>
        <taxon>Arthropoda</taxon>
        <taxon>Hexapoda</taxon>
        <taxon>Insecta</taxon>
        <taxon>Pterygota</taxon>
        <taxon>Neoptera</taxon>
        <taxon>Endopterygota</taxon>
        <taxon>Hymenoptera</taxon>
        <taxon>Apocrita</taxon>
        <taxon>Aculeata</taxon>
        <taxon>Formicoidea</taxon>
        <taxon>Formicidae</taxon>
        <taxon>Myrmicinae</taxon>
        <taxon>Cardiocondyla</taxon>
    </lineage>
</organism>
<proteinExistence type="predicted"/>
<keyword evidence="1" id="KW-0732">Signal</keyword>
<dbReference type="Proteomes" id="UP001430953">
    <property type="component" value="Unassembled WGS sequence"/>
</dbReference>
<feature type="signal peptide" evidence="1">
    <location>
        <begin position="1"/>
        <end position="17"/>
    </location>
</feature>
<protein>
    <recommendedName>
        <fullName evidence="4">Secreted protein</fullName>
    </recommendedName>
</protein>